<comment type="caution">
    <text evidence="1">The sequence shown here is derived from an EMBL/GenBank/DDBJ whole genome shotgun (WGS) entry which is preliminary data.</text>
</comment>
<accession>A0A9Q1QP19</accession>
<name>A0A9Q1QP19_9CARY</name>
<dbReference type="EMBL" id="JAKOGI010000041">
    <property type="protein sequence ID" value="KAJ8447135.1"/>
    <property type="molecule type" value="Genomic_DNA"/>
</dbReference>
<dbReference type="AlphaFoldDB" id="A0A9Q1QP19"/>
<organism evidence="1 2">
    <name type="scientific">Carnegiea gigantea</name>
    <dbReference type="NCBI Taxonomy" id="171969"/>
    <lineage>
        <taxon>Eukaryota</taxon>
        <taxon>Viridiplantae</taxon>
        <taxon>Streptophyta</taxon>
        <taxon>Embryophyta</taxon>
        <taxon>Tracheophyta</taxon>
        <taxon>Spermatophyta</taxon>
        <taxon>Magnoliopsida</taxon>
        <taxon>eudicotyledons</taxon>
        <taxon>Gunneridae</taxon>
        <taxon>Pentapetalae</taxon>
        <taxon>Caryophyllales</taxon>
        <taxon>Cactineae</taxon>
        <taxon>Cactaceae</taxon>
        <taxon>Cactoideae</taxon>
        <taxon>Echinocereeae</taxon>
        <taxon>Carnegiea</taxon>
    </lineage>
</organism>
<protein>
    <submittedName>
        <fullName evidence="1">Uncharacterized protein</fullName>
    </submittedName>
</protein>
<evidence type="ECO:0000313" key="1">
    <source>
        <dbReference type="EMBL" id="KAJ8447135.1"/>
    </source>
</evidence>
<gene>
    <name evidence="1" type="ORF">Cgig2_022864</name>
</gene>
<evidence type="ECO:0000313" key="2">
    <source>
        <dbReference type="Proteomes" id="UP001153076"/>
    </source>
</evidence>
<keyword evidence="2" id="KW-1185">Reference proteome</keyword>
<dbReference type="Proteomes" id="UP001153076">
    <property type="component" value="Unassembled WGS sequence"/>
</dbReference>
<proteinExistence type="predicted"/>
<reference evidence="1" key="1">
    <citation type="submission" date="2022-04" db="EMBL/GenBank/DDBJ databases">
        <title>Carnegiea gigantea Genome sequencing and assembly v2.</title>
        <authorList>
            <person name="Copetti D."/>
            <person name="Sanderson M.J."/>
            <person name="Burquez A."/>
            <person name="Wojciechowski M.F."/>
        </authorList>
    </citation>
    <scope>NUCLEOTIDE SEQUENCE</scope>
    <source>
        <strain evidence="1">SGP5-SGP5p</strain>
        <tissue evidence="1">Aerial part</tissue>
    </source>
</reference>
<sequence length="167" mass="19070">MSTYVVALVGAMRYVSCLPRMRPMFTMVNHAVEVLYPWETDGLKLCCFGFLIILPSQLYSAIFTQDEAYVHRGKPWCAGERISLSIPAVVDPDYSKQARVVIDQLTEELRERMCGHDIRLKRSPTRHEKANIIQRLQASVNKLKATLLEKGHAVRHKYEVGLCCVMC</sequence>